<dbReference type="OrthoDB" id="3009728at2759"/>
<evidence type="ECO:0000256" key="1">
    <source>
        <dbReference type="SAM" id="Phobius"/>
    </source>
</evidence>
<proteinExistence type="predicted"/>
<dbReference type="AlphaFoldDB" id="A0A7C8M2I5"/>
<sequence>MQPMKCKAERTTPQLLPVSGFDFIRFAMGVFTSAALFDHFFPREAATYHRIVRDHCSAQYAAYKNEPISRQSCQGVLECILDHTSETHKAQLGTTSLILGLTPTILSWTGNGVFEMSLLSSQRPVLSVLLSVGAPVFSPTSLFPQWRPAEILAGRPLAFKTPQAVKRHPFVLAVAQYVFAVGAIANLTHVAYIMSYMSVTLSSGCQNRYFVFLWIYVAVSAHICGWFAVHTRASWARSERHMSVDDGKRPERSFLATLRRLAAIEISPCFAREPHVLKWKVETGLGLFLVNLTTVVVLGHVVWGTIILGSTTLVEPVDAVMLIGRFVASTVVCKAILMFELAGMREVTTLEEEAVVVRTSSQGESSTALGKSATVASGSEISPMLQRATRTV</sequence>
<reference evidence="2 3" key="1">
    <citation type="submission" date="2020-01" db="EMBL/GenBank/DDBJ databases">
        <authorList>
            <consortium name="DOE Joint Genome Institute"/>
            <person name="Haridas S."/>
            <person name="Albert R."/>
            <person name="Binder M."/>
            <person name="Bloem J."/>
            <person name="Labutti K."/>
            <person name="Salamov A."/>
            <person name="Andreopoulos B."/>
            <person name="Baker S.E."/>
            <person name="Barry K."/>
            <person name="Bills G."/>
            <person name="Bluhm B.H."/>
            <person name="Cannon C."/>
            <person name="Castanera R."/>
            <person name="Culley D.E."/>
            <person name="Daum C."/>
            <person name="Ezra D."/>
            <person name="Gonzalez J.B."/>
            <person name="Henrissat B."/>
            <person name="Kuo A."/>
            <person name="Liang C."/>
            <person name="Lipzen A."/>
            <person name="Lutzoni F."/>
            <person name="Magnuson J."/>
            <person name="Mondo S."/>
            <person name="Nolan M."/>
            <person name="Ohm R."/>
            <person name="Pangilinan J."/>
            <person name="Park H.-J.H."/>
            <person name="Ramirez L."/>
            <person name="Alfaro M."/>
            <person name="Sun H."/>
            <person name="Tritt A."/>
            <person name="Yoshinaga Y."/>
            <person name="Zwiers L.-H.L."/>
            <person name="Turgeon B.G."/>
            <person name="Goodwin S.B."/>
            <person name="Spatafora J.W."/>
            <person name="Crous P.W."/>
            <person name="Grigoriev I.V."/>
        </authorList>
    </citation>
    <scope>NUCLEOTIDE SEQUENCE [LARGE SCALE GENOMIC DNA]</scope>
    <source>
        <strain evidence="2 3">CBS 611.86</strain>
    </source>
</reference>
<feature type="transmembrane region" description="Helical" evidence="1">
    <location>
        <begin position="209"/>
        <end position="229"/>
    </location>
</feature>
<organism evidence="2 3">
    <name type="scientific">Massariosphaeria phaeospora</name>
    <dbReference type="NCBI Taxonomy" id="100035"/>
    <lineage>
        <taxon>Eukaryota</taxon>
        <taxon>Fungi</taxon>
        <taxon>Dikarya</taxon>
        <taxon>Ascomycota</taxon>
        <taxon>Pezizomycotina</taxon>
        <taxon>Dothideomycetes</taxon>
        <taxon>Pleosporomycetidae</taxon>
        <taxon>Pleosporales</taxon>
        <taxon>Pleosporales incertae sedis</taxon>
        <taxon>Massariosphaeria</taxon>
    </lineage>
</organism>
<keyword evidence="1" id="KW-1133">Transmembrane helix</keyword>
<evidence type="ECO:0000313" key="2">
    <source>
        <dbReference type="EMBL" id="KAF2868120.1"/>
    </source>
</evidence>
<feature type="transmembrane region" description="Helical" evidence="1">
    <location>
        <begin position="170"/>
        <end position="197"/>
    </location>
</feature>
<feature type="transmembrane region" description="Helical" evidence="1">
    <location>
        <begin position="285"/>
        <end position="307"/>
    </location>
</feature>
<feature type="transmembrane region" description="Helical" evidence="1">
    <location>
        <begin position="319"/>
        <end position="337"/>
    </location>
</feature>
<evidence type="ECO:0000313" key="3">
    <source>
        <dbReference type="Proteomes" id="UP000481861"/>
    </source>
</evidence>
<protein>
    <submittedName>
        <fullName evidence="2">Uncharacterized protein</fullName>
    </submittedName>
</protein>
<keyword evidence="1" id="KW-0472">Membrane</keyword>
<name>A0A7C8M2I5_9PLEO</name>
<keyword evidence="3" id="KW-1185">Reference proteome</keyword>
<dbReference type="Proteomes" id="UP000481861">
    <property type="component" value="Unassembled WGS sequence"/>
</dbReference>
<gene>
    <name evidence="2" type="ORF">BDV95DRAFT_670625</name>
</gene>
<accession>A0A7C8M2I5</accession>
<comment type="caution">
    <text evidence="2">The sequence shown here is derived from an EMBL/GenBank/DDBJ whole genome shotgun (WGS) entry which is preliminary data.</text>
</comment>
<dbReference type="EMBL" id="JAADJZ010000020">
    <property type="protein sequence ID" value="KAF2868120.1"/>
    <property type="molecule type" value="Genomic_DNA"/>
</dbReference>
<keyword evidence="1" id="KW-0812">Transmembrane</keyword>